<name>A0A086XW09_9RHOB</name>
<dbReference type="FunFam" id="3.40.50.970:FF:000004">
    <property type="entry name" value="Transketolase"/>
    <property type="match status" value="1"/>
</dbReference>
<reference evidence="14 15" key="1">
    <citation type="submission" date="2014-03" db="EMBL/GenBank/DDBJ databases">
        <title>Genome of Haematobacter massiliensis CCUG 47968.</title>
        <authorList>
            <person name="Wang D."/>
            <person name="Wang G."/>
        </authorList>
    </citation>
    <scope>NUCLEOTIDE SEQUENCE [LARGE SCALE GENOMIC DNA]</scope>
    <source>
        <strain evidence="14 15">CCUG 47968</strain>
    </source>
</reference>
<evidence type="ECO:0000259" key="13">
    <source>
        <dbReference type="Pfam" id="PF02779"/>
    </source>
</evidence>
<proteinExistence type="inferred from homology"/>
<dbReference type="EC" id="2.2.1.1" evidence="6"/>
<dbReference type="InterPro" id="IPR049557">
    <property type="entry name" value="Transketolase_CS"/>
</dbReference>
<evidence type="ECO:0000259" key="12">
    <source>
        <dbReference type="Pfam" id="PF00456"/>
    </source>
</evidence>
<comment type="cofactor">
    <cofactor evidence="1">
        <name>Mg(2+)</name>
        <dbReference type="ChEBI" id="CHEBI:18420"/>
    </cofactor>
</comment>
<feature type="non-terminal residue" evidence="14">
    <location>
        <position position="411"/>
    </location>
</feature>
<comment type="cofactor">
    <cofactor evidence="2">
        <name>thiamine diphosphate</name>
        <dbReference type="ChEBI" id="CHEBI:58937"/>
    </cofactor>
</comment>
<gene>
    <name evidence="14" type="ORF">CN97_03525</name>
</gene>
<dbReference type="RefSeq" id="WP_035714167.1">
    <property type="nucleotide sequence ID" value="NZ_JGYG01000018.1"/>
</dbReference>
<evidence type="ECO:0000256" key="9">
    <source>
        <dbReference type="ARBA" id="ARBA00022842"/>
    </source>
</evidence>
<feature type="domain" description="Transketolase N-terminal" evidence="12">
    <location>
        <begin position="14"/>
        <end position="326"/>
    </location>
</feature>
<dbReference type="InterPro" id="IPR005474">
    <property type="entry name" value="Transketolase_N"/>
</dbReference>
<sequence>MNTQAPIATRADERLMANAIRALTMDAVQAANSGHPGMPMGMADVAAVLFNRFVRIDPADPSWPDRDRFILSAGHGSMLLYALHHLIGYSDMGLDQIRAFRQIGARTAGHPEYGHAQGIEVTTGPLGQGIATAVGMALAERMAAARYPDLVDHYTYVMAGDGCLMEGVSQEAIDLAGHLKLSRLIVLWDDNRITIDGSTALSTSTDQSARFRASGWKVLTVEGHTHAEIADALAEARGSDLPVLIACRTVIGYGAPNKQGSHDVHGAPLGMEEIGAARARLGWSWGPFDIPAEVYDAFRAVAERGARARQDWQARLAVSPNRDAFLSDLATDPAPLALPMAAFKETLVAERPKVATRKASEMALGVVNEALPFTIGGSADLTGSNLTRTKQLAPVKPGEFGGRYIHYGIRE</sequence>
<evidence type="ECO:0000256" key="10">
    <source>
        <dbReference type="ARBA" id="ARBA00023052"/>
    </source>
</evidence>
<dbReference type="PROSITE" id="PS00801">
    <property type="entry name" value="TRANSKETOLASE_1"/>
    <property type="match status" value="1"/>
</dbReference>
<dbReference type="InterPro" id="IPR033247">
    <property type="entry name" value="Transketolase_fam"/>
</dbReference>
<comment type="pathway">
    <text evidence="4">Carbohydrate biosynthesis; Calvin cycle.</text>
</comment>
<dbReference type="eggNOG" id="COG0021">
    <property type="taxonomic scope" value="Bacteria"/>
</dbReference>
<evidence type="ECO:0000313" key="15">
    <source>
        <dbReference type="Proteomes" id="UP000028826"/>
    </source>
</evidence>
<comment type="pathway">
    <text evidence="3">Carbohydrate degradation; pentose phosphate pathway.</text>
</comment>
<dbReference type="GO" id="GO:0004802">
    <property type="term" value="F:transketolase activity"/>
    <property type="evidence" value="ECO:0007669"/>
    <property type="project" value="UniProtKB-EC"/>
</dbReference>
<accession>A0A086XW09</accession>
<dbReference type="PANTHER" id="PTHR43522">
    <property type="entry name" value="TRANSKETOLASE"/>
    <property type="match status" value="1"/>
</dbReference>
<keyword evidence="7 14" id="KW-0808">Transferase</keyword>
<dbReference type="InterPro" id="IPR029061">
    <property type="entry name" value="THDP-binding"/>
</dbReference>
<evidence type="ECO:0000256" key="2">
    <source>
        <dbReference type="ARBA" id="ARBA00001964"/>
    </source>
</evidence>
<evidence type="ECO:0000256" key="5">
    <source>
        <dbReference type="ARBA" id="ARBA00007131"/>
    </source>
</evidence>
<dbReference type="AlphaFoldDB" id="A0A086XW09"/>
<dbReference type="Gene3D" id="3.40.50.970">
    <property type="match status" value="2"/>
</dbReference>
<dbReference type="InterPro" id="IPR005475">
    <property type="entry name" value="Transketolase-like_Pyr-bd"/>
</dbReference>
<evidence type="ECO:0000256" key="6">
    <source>
        <dbReference type="ARBA" id="ARBA00013152"/>
    </source>
</evidence>
<dbReference type="EMBL" id="JGYG01000018">
    <property type="protein sequence ID" value="KFI26209.1"/>
    <property type="molecule type" value="Genomic_DNA"/>
</dbReference>
<dbReference type="Proteomes" id="UP000028826">
    <property type="component" value="Unassembled WGS sequence"/>
</dbReference>
<protein>
    <recommendedName>
        <fullName evidence="6">transketolase</fullName>
        <ecNumber evidence="6">2.2.1.1</ecNumber>
    </recommendedName>
</protein>
<evidence type="ECO:0000313" key="14">
    <source>
        <dbReference type="EMBL" id="KFI26209.1"/>
    </source>
</evidence>
<comment type="similarity">
    <text evidence="5">Belongs to the transketolase family.</text>
</comment>
<evidence type="ECO:0000256" key="1">
    <source>
        <dbReference type="ARBA" id="ARBA00001946"/>
    </source>
</evidence>
<evidence type="ECO:0000256" key="7">
    <source>
        <dbReference type="ARBA" id="ARBA00022679"/>
    </source>
</evidence>
<dbReference type="GO" id="GO:0005829">
    <property type="term" value="C:cytosol"/>
    <property type="evidence" value="ECO:0007669"/>
    <property type="project" value="TreeGrafter"/>
</dbReference>
<dbReference type="Pfam" id="PF02779">
    <property type="entry name" value="Transket_pyr"/>
    <property type="match status" value="1"/>
</dbReference>
<evidence type="ECO:0000256" key="4">
    <source>
        <dbReference type="ARBA" id="ARBA00005215"/>
    </source>
</evidence>
<evidence type="ECO:0000256" key="3">
    <source>
        <dbReference type="ARBA" id="ARBA00004959"/>
    </source>
</evidence>
<dbReference type="GO" id="GO:0006098">
    <property type="term" value="P:pentose-phosphate shunt"/>
    <property type="evidence" value="ECO:0007669"/>
    <property type="project" value="TreeGrafter"/>
</dbReference>
<dbReference type="Pfam" id="PF00456">
    <property type="entry name" value="Transketolase_N"/>
    <property type="match status" value="1"/>
</dbReference>
<organism evidence="14 15">
    <name type="scientific">Haematobacter massiliensis</name>
    <dbReference type="NCBI Taxonomy" id="195105"/>
    <lineage>
        <taxon>Bacteria</taxon>
        <taxon>Pseudomonadati</taxon>
        <taxon>Pseudomonadota</taxon>
        <taxon>Alphaproteobacteria</taxon>
        <taxon>Rhodobacterales</taxon>
        <taxon>Paracoccaceae</taxon>
        <taxon>Haematobacter</taxon>
    </lineage>
</organism>
<dbReference type="PANTHER" id="PTHR43522:SF2">
    <property type="entry name" value="TRANSKETOLASE 1-RELATED"/>
    <property type="match status" value="1"/>
</dbReference>
<comment type="catalytic activity">
    <reaction evidence="11">
        <text>D-sedoheptulose 7-phosphate + D-glyceraldehyde 3-phosphate = aldehydo-D-ribose 5-phosphate + D-xylulose 5-phosphate</text>
        <dbReference type="Rhea" id="RHEA:10508"/>
        <dbReference type="ChEBI" id="CHEBI:57483"/>
        <dbReference type="ChEBI" id="CHEBI:57737"/>
        <dbReference type="ChEBI" id="CHEBI:58273"/>
        <dbReference type="ChEBI" id="CHEBI:59776"/>
        <dbReference type="EC" id="2.2.1.1"/>
    </reaction>
</comment>
<feature type="domain" description="Transketolase-like pyrimidine-binding" evidence="13">
    <location>
        <begin position="353"/>
        <end position="411"/>
    </location>
</feature>
<dbReference type="GO" id="GO:0046872">
    <property type="term" value="F:metal ion binding"/>
    <property type="evidence" value="ECO:0007669"/>
    <property type="project" value="UniProtKB-KW"/>
</dbReference>
<comment type="caution">
    <text evidence="14">The sequence shown here is derived from an EMBL/GenBank/DDBJ whole genome shotgun (WGS) entry which is preliminary data.</text>
</comment>
<dbReference type="SUPFAM" id="SSF52518">
    <property type="entry name" value="Thiamin diphosphate-binding fold (THDP-binding)"/>
    <property type="match status" value="2"/>
</dbReference>
<keyword evidence="10" id="KW-0786">Thiamine pyrophosphate</keyword>
<evidence type="ECO:0000256" key="11">
    <source>
        <dbReference type="ARBA" id="ARBA00049473"/>
    </source>
</evidence>
<dbReference type="CDD" id="cd02012">
    <property type="entry name" value="TPP_TK"/>
    <property type="match status" value="1"/>
</dbReference>
<keyword evidence="15" id="KW-1185">Reference proteome</keyword>
<dbReference type="STRING" id="195105.CN97_03525"/>
<evidence type="ECO:0000256" key="8">
    <source>
        <dbReference type="ARBA" id="ARBA00022723"/>
    </source>
</evidence>
<keyword evidence="9" id="KW-0460">Magnesium</keyword>
<keyword evidence="8" id="KW-0479">Metal-binding</keyword>